<evidence type="ECO:0000259" key="8">
    <source>
        <dbReference type="PROSITE" id="PS51903"/>
    </source>
</evidence>
<evidence type="ECO:0000256" key="7">
    <source>
        <dbReference type="SAM" id="MobiDB-lite"/>
    </source>
</evidence>
<dbReference type="PANTHER" id="PTHR11638:SF111">
    <property type="entry name" value="ATP-DEPENDENT CLP PROTEASE ATP-BINDING SUBUNIT CLPA"/>
    <property type="match status" value="1"/>
</dbReference>
<dbReference type="SMART" id="SM00382">
    <property type="entry name" value="AAA"/>
    <property type="match status" value="2"/>
</dbReference>
<dbReference type="FunFam" id="3.40.50.300:FF:000025">
    <property type="entry name" value="ATP-dependent Clp protease subunit"/>
    <property type="match status" value="1"/>
</dbReference>
<dbReference type="Pfam" id="PF07724">
    <property type="entry name" value="AAA_2"/>
    <property type="match status" value="1"/>
</dbReference>
<dbReference type="GO" id="GO:0034605">
    <property type="term" value="P:cellular response to heat"/>
    <property type="evidence" value="ECO:0007669"/>
    <property type="project" value="TreeGrafter"/>
</dbReference>
<keyword evidence="1 5" id="KW-0677">Repeat</keyword>
<feature type="region of interest" description="Disordered" evidence="7">
    <location>
        <begin position="150"/>
        <end position="171"/>
    </location>
</feature>
<dbReference type="PROSITE" id="PS00871">
    <property type="entry name" value="CLPAB_2"/>
    <property type="match status" value="1"/>
</dbReference>
<dbReference type="InterPro" id="IPR019489">
    <property type="entry name" value="Clp_ATPase_C"/>
</dbReference>
<comment type="similarity">
    <text evidence="6">Belongs to the ClpA/ClpB family.</text>
</comment>
<dbReference type="PROSITE" id="PS00870">
    <property type="entry name" value="CLPAB_1"/>
    <property type="match status" value="1"/>
</dbReference>
<dbReference type="PRINTS" id="PR00300">
    <property type="entry name" value="CLPPROTEASEA"/>
</dbReference>
<dbReference type="InterPro" id="IPR027417">
    <property type="entry name" value="P-loop_NTPase"/>
</dbReference>
<keyword evidence="3 6" id="KW-0067">ATP-binding</keyword>
<dbReference type="Pfam" id="PF17871">
    <property type="entry name" value="AAA_lid_9"/>
    <property type="match status" value="1"/>
</dbReference>
<dbReference type="InterPro" id="IPR001270">
    <property type="entry name" value="ClpA/B"/>
</dbReference>
<dbReference type="RefSeq" id="WP_050726563.1">
    <property type="nucleotide sequence ID" value="NZ_CP012332.1"/>
</dbReference>
<dbReference type="GO" id="GO:0008233">
    <property type="term" value="F:peptidase activity"/>
    <property type="evidence" value="ECO:0007669"/>
    <property type="project" value="UniProtKB-KW"/>
</dbReference>
<keyword evidence="2 6" id="KW-0547">Nucleotide-binding</keyword>
<reference evidence="9 10" key="1">
    <citation type="submission" date="2015-08" db="EMBL/GenBank/DDBJ databases">
        <authorList>
            <person name="Babu N.S."/>
            <person name="Beckwith C.J."/>
            <person name="Beseler K.G."/>
            <person name="Brison A."/>
            <person name="Carone J.V."/>
            <person name="Caskin T.P."/>
            <person name="Diamond M."/>
            <person name="Durham M.E."/>
            <person name="Foxe J.M."/>
            <person name="Go M."/>
            <person name="Henderson B.A."/>
            <person name="Jones I.B."/>
            <person name="McGettigan J.A."/>
            <person name="Micheletti S.J."/>
            <person name="Nasrallah M.E."/>
            <person name="Ortiz D."/>
            <person name="Piller C.R."/>
            <person name="Privatt S.R."/>
            <person name="Schneider S.L."/>
            <person name="Sharp S."/>
            <person name="Smith T.C."/>
            <person name="Stanton J.D."/>
            <person name="Ullery H.E."/>
            <person name="Wilson R.J."/>
            <person name="Serrano M.G."/>
            <person name="Buck G."/>
            <person name="Lee V."/>
            <person name="Wang Y."/>
            <person name="Carvalho R."/>
            <person name="Voegtly L."/>
            <person name="Shi R."/>
            <person name="Duckworth R."/>
            <person name="Johnson A."/>
            <person name="Loviza R."/>
            <person name="Walstead R."/>
            <person name="Shah Z."/>
            <person name="Kiflezghi M."/>
            <person name="Wade K."/>
            <person name="Ball S.L."/>
            <person name="Bradley K.W."/>
            <person name="Asai D.J."/>
            <person name="Bowman C.A."/>
            <person name="Russell D.A."/>
            <person name="Pope W.H."/>
            <person name="Jacobs-Sera D."/>
            <person name="Hendrix R.W."/>
            <person name="Hatfull G.F."/>
        </authorList>
    </citation>
    <scope>NUCLEOTIDE SEQUENCE [LARGE SCALE GENOMIC DNA]</scope>
    <source>
        <strain evidence="9 10">DSM 27710</strain>
    </source>
</reference>
<evidence type="ECO:0000256" key="3">
    <source>
        <dbReference type="ARBA" id="ARBA00022840"/>
    </source>
</evidence>
<feature type="compositionally biased region" description="Acidic residues" evidence="7">
    <location>
        <begin position="150"/>
        <end position="165"/>
    </location>
</feature>
<dbReference type="GO" id="GO:0005737">
    <property type="term" value="C:cytoplasm"/>
    <property type="evidence" value="ECO:0007669"/>
    <property type="project" value="TreeGrafter"/>
</dbReference>
<dbReference type="InterPro" id="IPR028299">
    <property type="entry name" value="ClpA/B_CS2"/>
</dbReference>
<dbReference type="PROSITE" id="PS51903">
    <property type="entry name" value="CLP_R"/>
    <property type="match status" value="1"/>
</dbReference>
<name>A0A0K1PFS7_9BACT</name>
<dbReference type="KEGG" id="vin:AKJ08_2775"/>
<dbReference type="Gene3D" id="3.40.50.300">
    <property type="entry name" value="P-loop containing nucleotide triphosphate hydrolases"/>
    <property type="match status" value="2"/>
</dbReference>
<keyword evidence="10" id="KW-1185">Reference proteome</keyword>
<keyword evidence="9" id="KW-0378">Hydrolase</keyword>
<dbReference type="InterPro" id="IPR003593">
    <property type="entry name" value="AAA+_ATPase"/>
</dbReference>
<proteinExistence type="inferred from homology"/>
<dbReference type="InterPro" id="IPR003959">
    <property type="entry name" value="ATPase_AAA_core"/>
</dbReference>
<keyword evidence="9" id="KW-0645">Protease</keyword>
<dbReference type="GO" id="GO:0005524">
    <property type="term" value="F:ATP binding"/>
    <property type="evidence" value="ECO:0007669"/>
    <property type="project" value="UniProtKB-KW"/>
</dbReference>
<dbReference type="NCBIfam" id="TIGR02639">
    <property type="entry name" value="ClpA"/>
    <property type="match status" value="1"/>
</dbReference>
<dbReference type="InterPro" id="IPR004176">
    <property type="entry name" value="Clp_R_N"/>
</dbReference>
<protein>
    <submittedName>
        <fullName evidence="9">ATP-dependent Clp protease ATP-binding subunit ClpA</fullName>
    </submittedName>
</protein>
<dbReference type="GO" id="GO:0016887">
    <property type="term" value="F:ATP hydrolysis activity"/>
    <property type="evidence" value="ECO:0007669"/>
    <property type="project" value="InterPro"/>
</dbReference>
<evidence type="ECO:0000256" key="4">
    <source>
        <dbReference type="ARBA" id="ARBA00023186"/>
    </source>
</evidence>
<accession>A0A0K1PFS7</accession>
<feature type="domain" description="Clp R" evidence="8">
    <location>
        <begin position="1"/>
        <end position="149"/>
    </location>
</feature>
<dbReference type="CDD" id="cd19499">
    <property type="entry name" value="RecA-like_ClpB_Hsp104-like"/>
    <property type="match status" value="1"/>
</dbReference>
<dbReference type="SUPFAM" id="SSF81923">
    <property type="entry name" value="Double Clp-N motif"/>
    <property type="match status" value="1"/>
</dbReference>
<gene>
    <name evidence="9" type="ORF">AKJ08_2775</name>
</gene>
<dbReference type="Gene3D" id="1.10.8.60">
    <property type="match status" value="2"/>
</dbReference>
<dbReference type="InterPro" id="IPR013461">
    <property type="entry name" value="ClpA"/>
</dbReference>
<dbReference type="InterPro" id="IPR018368">
    <property type="entry name" value="ClpA/B_CS1"/>
</dbReference>
<evidence type="ECO:0000256" key="2">
    <source>
        <dbReference type="ARBA" id="ARBA00022741"/>
    </source>
</evidence>
<dbReference type="CDD" id="cd00009">
    <property type="entry name" value="AAA"/>
    <property type="match status" value="1"/>
</dbReference>
<dbReference type="Proteomes" id="UP000055590">
    <property type="component" value="Chromosome"/>
</dbReference>
<dbReference type="InterPro" id="IPR050130">
    <property type="entry name" value="ClpA_ClpB"/>
</dbReference>
<dbReference type="GO" id="GO:0043335">
    <property type="term" value="P:protein unfolding"/>
    <property type="evidence" value="ECO:0007669"/>
    <property type="project" value="InterPro"/>
</dbReference>
<dbReference type="Pfam" id="PF02861">
    <property type="entry name" value="Clp_N"/>
    <property type="match status" value="1"/>
</dbReference>
<dbReference type="SMART" id="SM01086">
    <property type="entry name" value="ClpB_D2-small"/>
    <property type="match status" value="1"/>
</dbReference>
<sequence length="751" mass="81557">MPKSPQLTAELQQTLERTLDAARVRRNEHAGTEHLLLGLLDDPLASSAIDACGGDVQALRDELVTFLADHFEALPDGEEEEPTPTLGFARVIQRAAIHALSAENEAVDGGSVLASLLQEEESHAAFLLRKQGIERLEVIRFLSHGVLFEEEEEGDEEIDEEEEEGPLPKSAKDPLAAYTVDLVARAAEGRIDPLVGRDAEIDRTIQVLCRRRKNNPLYVGEPGVGKTALAEGLALRIHEGKIPDVLKDARLYSLDLGSLLAGTRYRGDFEQRMKAVLKALGKLENPILFIDELHTVVGAGATTGGSMDASNLLKPALASGELRCIGSTTFEEYKASLDRDKALARRFQKIDVAEPSIEETVEILKGLRSRYEEHHGVRYTDDALTSAAHLAAKHLADRHLPDKAIDVLDEAGAAEKLLPSEKRTGQVTAADVEAVIARMAKVPARSVSADDRSALSRLEPELKGSIYGQDPAIEAVAAAIKLARSGLRAGDKPIGSFLFAGPTGVGKTELSKQLARVLGVEFVRFDMSEYMEKHAVSRLIGAPPGYVGFDQGGLLTDAVRKTPYAVVVLDEIEKAHPDLYNVLLQVMDHATLTDNNGRKADFRNVILILTTNVGARELSGRRLGFGGGTPFGSATGSIEKAFSPEFRNRLDAVIQFGQLGREEILRVVDKNVRELQVLLTEKKVVLELAEEARSWLAEHGYDPAFGARPMARLVEQTLKRPLAEAILFGKLAAGGTARAVVEGDQLALRFD</sequence>
<evidence type="ECO:0000256" key="5">
    <source>
        <dbReference type="PROSITE-ProRule" id="PRU01251"/>
    </source>
</evidence>
<dbReference type="PATRIC" id="fig|1391653.3.peg.2889"/>
<dbReference type="InterPro" id="IPR036628">
    <property type="entry name" value="Clp_N_dom_sf"/>
</dbReference>
<dbReference type="SUPFAM" id="SSF52540">
    <property type="entry name" value="P-loop containing nucleoside triphosphate hydrolases"/>
    <property type="match status" value="2"/>
</dbReference>
<dbReference type="Pfam" id="PF00004">
    <property type="entry name" value="AAA"/>
    <property type="match status" value="1"/>
</dbReference>
<evidence type="ECO:0000256" key="1">
    <source>
        <dbReference type="ARBA" id="ARBA00022737"/>
    </source>
</evidence>
<dbReference type="InterPro" id="IPR041546">
    <property type="entry name" value="ClpA/ClpB_AAA_lid"/>
</dbReference>
<dbReference type="STRING" id="1391653.AKJ08_2775"/>
<dbReference type="PANTHER" id="PTHR11638">
    <property type="entry name" value="ATP-DEPENDENT CLP PROTEASE"/>
    <property type="match status" value="1"/>
</dbReference>
<dbReference type="OrthoDB" id="5477619at2"/>
<dbReference type="EMBL" id="CP012332">
    <property type="protein sequence ID" value="AKU92388.1"/>
    <property type="molecule type" value="Genomic_DNA"/>
</dbReference>
<dbReference type="Pfam" id="PF10431">
    <property type="entry name" value="ClpB_D2-small"/>
    <property type="match status" value="1"/>
</dbReference>
<evidence type="ECO:0000256" key="6">
    <source>
        <dbReference type="RuleBase" id="RU004432"/>
    </source>
</evidence>
<dbReference type="GO" id="GO:0006508">
    <property type="term" value="P:proteolysis"/>
    <property type="evidence" value="ECO:0007669"/>
    <property type="project" value="UniProtKB-KW"/>
</dbReference>
<dbReference type="Gene3D" id="1.10.1780.10">
    <property type="entry name" value="Clp, N-terminal domain"/>
    <property type="match status" value="1"/>
</dbReference>
<keyword evidence="4 6" id="KW-0143">Chaperone</keyword>
<evidence type="ECO:0000313" key="9">
    <source>
        <dbReference type="EMBL" id="AKU92388.1"/>
    </source>
</evidence>
<dbReference type="AlphaFoldDB" id="A0A0K1PFS7"/>
<organism evidence="9 10">
    <name type="scientific">Vulgatibacter incomptus</name>
    <dbReference type="NCBI Taxonomy" id="1391653"/>
    <lineage>
        <taxon>Bacteria</taxon>
        <taxon>Pseudomonadati</taxon>
        <taxon>Myxococcota</taxon>
        <taxon>Myxococcia</taxon>
        <taxon>Myxococcales</taxon>
        <taxon>Cystobacterineae</taxon>
        <taxon>Vulgatibacteraceae</taxon>
        <taxon>Vulgatibacter</taxon>
    </lineage>
</organism>
<evidence type="ECO:0000313" key="10">
    <source>
        <dbReference type="Proteomes" id="UP000055590"/>
    </source>
</evidence>